<keyword evidence="9" id="KW-0472">Membrane</keyword>
<feature type="domain" description="Histidine kinase/HSP90-like ATPase" evidence="10">
    <location>
        <begin position="307"/>
        <end position="407"/>
    </location>
</feature>
<sequence>MTYLDSMARRRVPRAVVDLVLAVVMVTGGLSEPAQSVGTYVHGLDLWRVLLVLLVGLSLTVHRKWPLPVLAVVVVGLGALQAWHYLPPPVGPQGTTISVPYLALALAVFLTAVRTSPRAATVTIVVLIPATAVAEAVMEPGYRTANAVTTVFLLVAAWALGRLFRARKAMAHEALERAAAVEREQAANARAAVAQERARIARELHDIVAHNVSLMVVQTIAADRVQDRDGAKAHELHRTIEQTGRAAVGELRRLLGVLRSEEQDDDPTKQPPQPTLAEIPRLVESVRTAGLDVEFAVHGSPVELPAGTELVVYRVVQEALTNTLKHAGHTSARLSLDWGAREGLSVRVCDDGRRPGHDVPRVQHAARGTGHGLVGMRERIAAVGGTLHTGEQRNGGFCVHATVPLSASGAEEAVGGGTAIRQ</sequence>
<keyword evidence="3" id="KW-0597">Phosphoprotein</keyword>
<accession>A0A7M2T7P9</accession>
<dbReference type="Proteomes" id="UP000594008">
    <property type="component" value="Chromosome"/>
</dbReference>
<keyword evidence="8" id="KW-0902">Two-component regulatory system</keyword>
<proteinExistence type="predicted"/>
<protein>
    <recommendedName>
        <fullName evidence="2">histidine kinase</fullName>
        <ecNumber evidence="2">2.7.13.3</ecNumber>
    </recommendedName>
</protein>
<dbReference type="Gene3D" id="3.30.565.10">
    <property type="entry name" value="Histidine kinase-like ATPase, C-terminal domain"/>
    <property type="match status" value="1"/>
</dbReference>
<dbReference type="Gene3D" id="1.20.5.1930">
    <property type="match status" value="1"/>
</dbReference>
<dbReference type="Pfam" id="PF02518">
    <property type="entry name" value="HATPase_c"/>
    <property type="match status" value="1"/>
</dbReference>
<evidence type="ECO:0000256" key="7">
    <source>
        <dbReference type="ARBA" id="ARBA00022840"/>
    </source>
</evidence>
<reference evidence="11 12" key="1">
    <citation type="submission" date="2020-10" db="EMBL/GenBank/DDBJ databases">
        <title>Streptomyces chromofuscus complate genome analysis.</title>
        <authorList>
            <person name="Anwar N."/>
        </authorList>
    </citation>
    <scope>NUCLEOTIDE SEQUENCE [LARGE SCALE GENOMIC DNA]</scope>
    <source>
        <strain evidence="11 12">DSM 40273</strain>
    </source>
</reference>
<evidence type="ECO:0000313" key="12">
    <source>
        <dbReference type="Proteomes" id="UP000594008"/>
    </source>
</evidence>
<keyword evidence="9" id="KW-1133">Transmembrane helix</keyword>
<name>A0A7M2T7P9_STRCW</name>
<evidence type="ECO:0000256" key="1">
    <source>
        <dbReference type="ARBA" id="ARBA00000085"/>
    </source>
</evidence>
<dbReference type="InterPro" id="IPR050482">
    <property type="entry name" value="Sensor_HK_TwoCompSys"/>
</dbReference>
<dbReference type="SUPFAM" id="SSF55874">
    <property type="entry name" value="ATPase domain of HSP90 chaperone/DNA topoisomerase II/histidine kinase"/>
    <property type="match status" value="1"/>
</dbReference>
<keyword evidence="9" id="KW-0812">Transmembrane</keyword>
<feature type="transmembrane region" description="Helical" evidence="9">
    <location>
        <begin position="92"/>
        <end position="112"/>
    </location>
</feature>
<dbReference type="EMBL" id="CP063374">
    <property type="protein sequence ID" value="QOV44737.1"/>
    <property type="molecule type" value="Genomic_DNA"/>
</dbReference>
<gene>
    <name evidence="11" type="ORF">IPT68_01565</name>
</gene>
<organism evidence="11 12">
    <name type="scientific">Streptomyces chromofuscus</name>
    <dbReference type="NCBI Taxonomy" id="42881"/>
    <lineage>
        <taxon>Bacteria</taxon>
        <taxon>Bacillati</taxon>
        <taxon>Actinomycetota</taxon>
        <taxon>Actinomycetes</taxon>
        <taxon>Kitasatosporales</taxon>
        <taxon>Streptomycetaceae</taxon>
        <taxon>Streptomyces</taxon>
    </lineage>
</organism>
<evidence type="ECO:0000256" key="4">
    <source>
        <dbReference type="ARBA" id="ARBA00022679"/>
    </source>
</evidence>
<dbReference type="CDD" id="cd16917">
    <property type="entry name" value="HATPase_UhpB-NarQ-NarX-like"/>
    <property type="match status" value="1"/>
</dbReference>
<dbReference type="GO" id="GO:0046983">
    <property type="term" value="F:protein dimerization activity"/>
    <property type="evidence" value="ECO:0007669"/>
    <property type="project" value="InterPro"/>
</dbReference>
<keyword evidence="12" id="KW-1185">Reference proteome</keyword>
<comment type="catalytic activity">
    <reaction evidence="1">
        <text>ATP + protein L-histidine = ADP + protein N-phospho-L-histidine.</text>
        <dbReference type="EC" id="2.7.13.3"/>
    </reaction>
</comment>
<dbReference type="KEGG" id="schf:IPT68_01565"/>
<dbReference type="PANTHER" id="PTHR24421">
    <property type="entry name" value="NITRATE/NITRITE SENSOR PROTEIN NARX-RELATED"/>
    <property type="match status" value="1"/>
</dbReference>
<dbReference type="InterPro" id="IPR036890">
    <property type="entry name" value="HATPase_C_sf"/>
</dbReference>
<evidence type="ECO:0000256" key="6">
    <source>
        <dbReference type="ARBA" id="ARBA00022777"/>
    </source>
</evidence>
<dbReference type="GO" id="GO:0005524">
    <property type="term" value="F:ATP binding"/>
    <property type="evidence" value="ECO:0007669"/>
    <property type="project" value="UniProtKB-KW"/>
</dbReference>
<feature type="transmembrane region" description="Helical" evidence="9">
    <location>
        <begin position="119"/>
        <end position="138"/>
    </location>
</feature>
<dbReference type="PANTHER" id="PTHR24421:SF10">
    <property type="entry name" value="NITRATE_NITRITE SENSOR PROTEIN NARQ"/>
    <property type="match status" value="1"/>
</dbReference>
<keyword evidence="4" id="KW-0808">Transferase</keyword>
<feature type="transmembrane region" description="Helical" evidence="9">
    <location>
        <begin position="12"/>
        <end position="31"/>
    </location>
</feature>
<evidence type="ECO:0000259" key="10">
    <source>
        <dbReference type="SMART" id="SM00387"/>
    </source>
</evidence>
<evidence type="ECO:0000256" key="8">
    <source>
        <dbReference type="ARBA" id="ARBA00023012"/>
    </source>
</evidence>
<evidence type="ECO:0000256" key="5">
    <source>
        <dbReference type="ARBA" id="ARBA00022741"/>
    </source>
</evidence>
<dbReference type="SMART" id="SM00387">
    <property type="entry name" value="HATPase_c"/>
    <property type="match status" value="1"/>
</dbReference>
<keyword evidence="7" id="KW-0067">ATP-binding</keyword>
<dbReference type="RefSeq" id="WP_189697526.1">
    <property type="nucleotide sequence ID" value="NZ_BMTA01000005.1"/>
</dbReference>
<dbReference type="GO" id="GO:0000155">
    <property type="term" value="F:phosphorelay sensor kinase activity"/>
    <property type="evidence" value="ECO:0007669"/>
    <property type="project" value="InterPro"/>
</dbReference>
<evidence type="ECO:0000256" key="9">
    <source>
        <dbReference type="SAM" id="Phobius"/>
    </source>
</evidence>
<evidence type="ECO:0000256" key="3">
    <source>
        <dbReference type="ARBA" id="ARBA00022553"/>
    </source>
</evidence>
<dbReference type="AlphaFoldDB" id="A0A7M2T7P9"/>
<dbReference type="GO" id="GO:0016020">
    <property type="term" value="C:membrane"/>
    <property type="evidence" value="ECO:0007669"/>
    <property type="project" value="InterPro"/>
</dbReference>
<keyword evidence="6 11" id="KW-0418">Kinase</keyword>
<evidence type="ECO:0000256" key="2">
    <source>
        <dbReference type="ARBA" id="ARBA00012438"/>
    </source>
</evidence>
<feature type="transmembrane region" description="Helical" evidence="9">
    <location>
        <begin position="37"/>
        <end position="60"/>
    </location>
</feature>
<dbReference type="Pfam" id="PF07730">
    <property type="entry name" value="HisKA_3"/>
    <property type="match status" value="1"/>
</dbReference>
<dbReference type="EC" id="2.7.13.3" evidence="2"/>
<dbReference type="InterPro" id="IPR003594">
    <property type="entry name" value="HATPase_dom"/>
</dbReference>
<dbReference type="InterPro" id="IPR011712">
    <property type="entry name" value="Sig_transdc_His_kin_sub3_dim/P"/>
</dbReference>
<evidence type="ECO:0000313" key="11">
    <source>
        <dbReference type="EMBL" id="QOV44737.1"/>
    </source>
</evidence>
<keyword evidence="5" id="KW-0547">Nucleotide-binding</keyword>
<feature type="transmembrane region" description="Helical" evidence="9">
    <location>
        <begin position="67"/>
        <end position="86"/>
    </location>
</feature>
<feature type="transmembrane region" description="Helical" evidence="9">
    <location>
        <begin position="144"/>
        <end position="164"/>
    </location>
</feature>